<keyword evidence="2" id="KW-1185">Reference proteome</keyword>
<dbReference type="Proteomes" id="UP000595046">
    <property type="component" value="Chromosome"/>
</dbReference>
<dbReference type="PANTHER" id="PTHR39328:SF1">
    <property type="entry name" value="BLL2871 PROTEIN"/>
    <property type="match status" value="1"/>
</dbReference>
<dbReference type="AlphaFoldDB" id="A0A7T1WRB5"/>
<evidence type="ECO:0000313" key="2">
    <source>
        <dbReference type="Proteomes" id="UP000595046"/>
    </source>
</evidence>
<protein>
    <submittedName>
        <fullName evidence="1">DUF1028 domain-containing protein</fullName>
    </submittedName>
</protein>
<name>A0A7T1WRB5_9ACTN</name>
<reference evidence="2" key="1">
    <citation type="submission" date="2020-02" db="EMBL/GenBank/DDBJ databases">
        <title>Streptomyces sp. ASO4wet.</title>
        <authorList>
            <person name="Risdian C."/>
            <person name="Landwehr W."/>
            <person name="Schupp P."/>
            <person name="Wink J."/>
        </authorList>
    </citation>
    <scope>NUCLEOTIDE SEQUENCE [LARGE SCALE GENOMIC DNA]</scope>
    <source>
        <strain evidence="2">ASO4wet</strain>
    </source>
</reference>
<accession>A0A7T1WRB5</accession>
<proteinExistence type="predicted"/>
<sequence length="216" mass="21987">MTYSLVVRDRDGSFGVVTASKSLAVGASVPAVAADAGALVTQAHTNTTFAERGITQLRAGFDAARTVERLISSDPGRSLRQLAVLGPAGDAAAWTGPDCTEAAGHLLGPGCVAVGNCLSGTAVLSALRDTFLASVGALPHRLIAALASGEEAGGDRRGRQSAALRVAGPADDGSLRCAARVDLRVDDHGDPVGELRRLLALHDVFTGAADPSRRGR</sequence>
<organism evidence="1 2">
    <name type="scientific">Streptomyces bathyalis</name>
    <dbReference type="NCBI Taxonomy" id="2710756"/>
    <lineage>
        <taxon>Bacteria</taxon>
        <taxon>Bacillati</taxon>
        <taxon>Actinomycetota</taxon>
        <taxon>Actinomycetes</taxon>
        <taxon>Kitasatosporales</taxon>
        <taxon>Streptomycetaceae</taxon>
        <taxon>Streptomyces</taxon>
    </lineage>
</organism>
<evidence type="ECO:0000313" key="1">
    <source>
        <dbReference type="EMBL" id="QPP05922.1"/>
    </source>
</evidence>
<dbReference type="InterPro" id="IPR029055">
    <property type="entry name" value="Ntn_hydrolases_N"/>
</dbReference>
<dbReference type="SUPFAM" id="SSF56235">
    <property type="entry name" value="N-terminal nucleophile aminohydrolases (Ntn hydrolases)"/>
    <property type="match status" value="1"/>
</dbReference>
<dbReference type="PANTHER" id="PTHR39328">
    <property type="entry name" value="BLL2871 PROTEIN"/>
    <property type="match status" value="1"/>
</dbReference>
<gene>
    <name evidence="1" type="ORF">G4Z16_05370</name>
</gene>
<dbReference type="RefSeq" id="WP_197349443.1">
    <property type="nucleotide sequence ID" value="NZ_CP048882.1"/>
</dbReference>
<dbReference type="InterPro" id="IPR010430">
    <property type="entry name" value="DUF1028"/>
</dbReference>
<dbReference type="KEGG" id="sbat:G4Z16_05370"/>
<dbReference type="EMBL" id="CP048882">
    <property type="protein sequence ID" value="QPP05922.1"/>
    <property type="molecule type" value="Genomic_DNA"/>
</dbReference>
<dbReference type="Gene3D" id="3.60.20.10">
    <property type="entry name" value="Glutamine Phosphoribosylpyrophosphate, subunit 1, domain 1"/>
    <property type="match status" value="1"/>
</dbReference>
<dbReference type="Pfam" id="PF06267">
    <property type="entry name" value="DUF1028"/>
    <property type="match status" value="1"/>
</dbReference>